<dbReference type="Proteomes" id="UP000276133">
    <property type="component" value="Unassembled WGS sequence"/>
</dbReference>
<evidence type="ECO:0000313" key="2">
    <source>
        <dbReference type="Proteomes" id="UP000276133"/>
    </source>
</evidence>
<organism evidence="1 2">
    <name type="scientific">Brachionus plicatilis</name>
    <name type="common">Marine rotifer</name>
    <name type="synonym">Brachionus muelleri</name>
    <dbReference type="NCBI Taxonomy" id="10195"/>
    <lineage>
        <taxon>Eukaryota</taxon>
        <taxon>Metazoa</taxon>
        <taxon>Spiralia</taxon>
        <taxon>Gnathifera</taxon>
        <taxon>Rotifera</taxon>
        <taxon>Eurotatoria</taxon>
        <taxon>Monogononta</taxon>
        <taxon>Pseudotrocha</taxon>
        <taxon>Ploima</taxon>
        <taxon>Brachionidae</taxon>
        <taxon>Brachionus</taxon>
    </lineage>
</organism>
<reference evidence="1 2" key="1">
    <citation type="journal article" date="2018" name="Sci. Rep.">
        <title>Genomic signatures of local adaptation to the degree of environmental predictability in rotifers.</title>
        <authorList>
            <person name="Franch-Gras L."/>
            <person name="Hahn C."/>
            <person name="Garcia-Roger E.M."/>
            <person name="Carmona M.J."/>
            <person name="Serra M."/>
            <person name="Gomez A."/>
        </authorList>
    </citation>
    <scope>NUCLEOTIDE SEQUENCE [LARGE SCALE GENOMIC DNA]</scope>
    <source>
        <strain evidence="1">HYR1</strain>
    </source>
</reference>
<keyword evidence="2" id="KW-1185">Reference proteome</keyword>
<name>A0A3M7PSQ5_BRAPC</name>
<comment type="caution">
    <text evidence="1">The sequence shown here is derived from an EMBL/GenBank/DDBJ whole genome shotgun (WGS) entry which is preliminary data.</text>
</comment>
<accession>A0A3M7PSQ5</accession>
<gene>
    <name evidence="1" type="ORF">BpHYR1_030745</name>
</gene>
<protein>
    <submittedName>
        <fullName evidence="1">Uncharacterized protein</fullName>
    </submittedName>
</protein>
<dbReference type="EMBL" id="REGN01009060">
    <property type="protein sequence ID" value="RNA02070.1"/>
    <property type="molecule type" value="Genomic_DNA"/>
</dbReference>
<evidence type="ECO:0000313" key="1">
    <source>
        <dbReference type="EMBL" id="RNA02070.1"/>
    </source>
</evidence>
<proteinExistence type="predicted"/>
<sequence length="75" mass="8907">MPIQSFIEVASIMFHDMIISLYRLRLSSFTFTNRTDLFSVVWAKLCDELSDIFIDIEWLVLARKFVSFPVTWLLE</sequence>
<dbReference type="AlphaFoldDB" id="A0A3M7PSQ5"/>